<keyword evidence="2" id="KW-1185">Reference proteome</keyword>
<dbReference type="EMBL" id="LWQS01000069">
    <property type="protein sequence ID" value="OAN44301.1"/>
    <property type="molecule type" value="Genomic_DNA"/>
</dbReference>
<evidence type="ECO:0008006" key="3">
    <source>
        <dbReference type="Google" id="ProtNLM"/>
    </source>
</evidence>
<dbReference type="OrthoDB" id="1550932at2"/>
<evidence type="ECO:0000313" key="2">
    <source>
        <dbReference type="Proteomes" id="UP000078287"/>
    </source>
</evidence>
<dbReference type="InterPro" id="IPR026349">
    <property type="entry name" value="CHP04255"/>
</dbReference>
<proteinExistence type="predicted"/>
<gene>
    <name evidence="1" type="ORF">A6A03_17275</name>
</gene>
<sequence>MGRTYTHPPIVEAVCEFRLSPETQWDLAIPGLLYETLRDRFPHRESRLLPELGIEQSQEGIRQEIRTSERILFFAEDRRMFIQVGPRLIAVNCLKPYPTWTQFKPIIAQTWQSLINTVVVKGIDRIGLRYINQINLA</sequence>
<dbReference type="NCBIfam" id="TIGR04255">
    <property type="entry name" value="sporadTIGR04255"/>
    <property type="match status" value="1"/>
</dbReference>
<name>A0A178M6B5_9CHLR</name>
<comment type="caution">
    <text evidence="1">The sequence shown here is derived from an EMBL/GenBank/DDBJ whole genome shotgun (WGS) entry which is preliminary data.</text>
</comment>
<evidence type="ECO:0000313" key="1">
    <source>
        <dbReference type="EMBL" id="OAN44301.1"/>
    </source>
</evidence>
<reference evidence="1 2" key="1">
    <citation type="submission" date="2016-04" db="EMBL/GenBank/DDBJ databases">
        <title>Chloroflexus islandicus sp. nov., a thermophilic filamentous anoxygenic phototrophic bacterium from geyser Strokkur (Iceland).</title>
        <authorList>
            <person name="Gaisin V.A."/>
            <person name="Kalashnikov A.M."/>
            <person name="Sukhacheva M.V."/>
            <person name="Grouzdev D.S."/>
            <person name="Ivanov T.M."/>
            <person name="Kuznetsov B."/>
            <person name="Gorlenko V.M."/>
        </authorList>
    </citation>
    <scope>NUCLEOTIDE SEQUENCE [LARGE SCALE GENOMIC DNA]</scope>
    <source>
        <strain evidence="2">isl-2</strain>
    </source>
</reference>
<accession>A0A178M6B5</accession>
<dbReference type="AlphaFoldDB" id="A0A178M6B5"/>
<dbReference type="Proteomes" id="UP000078287">
    <property type="component" value="Unassembled WGS sequence"/>
</dbReference>
<organism evidence="1 2">
    <name type="scientific">Chloroflexus islandicus</name>
    <dbReference type="NCBI Taxonomy" id="1707952"/>
    <lineage>
        <taxon>Bacteria</taxon>
        <taxon>Bacillati</taxon>
        <taxon>Chloroflexota</taxon>
        <taxon>Chloroflexia</taxon>
        <taxon>Chloroflexales</taxon>
        <taxon>Chloroflexineae</taxon>
        <taxon>Chloroflexaceae</taxon>
        <taxon>Chloroflexus</taxon>
    </lineage>
</organism>
<protein>
    <recommendedName>
        <fullName evidence="3">TIGR04255 family protein</fullName>
    </recommendedName>
</protein>
<dbReference type="STRING" id="1707952.A6A03_17275"/>
<dbReference type="RefSeq" id="WP_066789517.1">
    <property type="nucleotide sequence ID" value="NZ_LWQS01000069.1"/>
</dbReference>